<proteinExistence type="predicted"/>
<accession>A8P4S0</accession>
<feature type="transmembrane region" description="Helical" evidence="1">
    <location>
        <begin position="314"/>
        <end position="335"/>
    </location>
</feature>
<keyword evidence="1" id="KW-0812">Transmembrane</keyword>
<feature type="transmembrane region" description="Helical" evidence="1">
    <location>
        <begin position="149"/>
        <end position="176"/>
    </location>
</feature>
<dbReference type="HOGENOM" id="CLU_044614_4_0_1"/>
<feature type="transmembrane region" description="Helical" evidence="1">
    <location>
        <begin position="229"/>
        <end position="251"/>
    </location>
</feature>
<protein>
    <submittedName>
        <fullName evidence="2">Uncharacterized protein</fullName>
    </submittedName>
</protein>
<dbReference type="OrthoDB" id="2751465at2759"/>
<evidence type="ECO:0000313" key="2">
    <source>
        <dbReference type="EMBL" id="EAU83026.2"/>
    </source>
</evidence>
<evidence type="ECO:0000256" key="1">
    <source>
        <dbReference type="SAM" id="Phobius"/>
    </source>
</evidence>
<dbReference type="VEuPathDB" id="FungiDB:CC1G_08963"/>
<reference evidence="2 3" key="1">
    <citation type="journal article" date="2010" name="Proc. Natl. Acad. Sci. U.S.A.">
        <title>Insights into evolution of multicellular fungi from the assembled chromosomes of the mushroom Coprinopsis cinerea (Coprinus cinereus).</title>
        <authorList>
            <person name="Stajich J.E."/>
            <person name="Wilke S.K."/>
            <person name="Ahren D."/>
            <person name="Au C.H."/>
            <person name="Birren B.W."/>
            <person name="Borodovsky M."/>
            <person name="Burns C."/>
            <person name="Canback B."/>
            <person name="Casselton L.A."/>
            <person name="Cheng C.K."/>
            <person name="Deng J."/>
            <person name="Dietrich F.S."/>
            <person name="Fargo D.C."/>
            <person name="Farman M.L."/>
            <person name="Gathman A.C."/>
            <person name="Goldberg J."/>
            <person name="Guigo R."/>
            <person name="Hoegger P.J."/>
            <person name="Hooker J.B."/>
            <person name="Huggins A."/>
            <person name="James T.Y."/>
            <person name="Kamada T."/>
            <person name="Kilaru S."/>
            <person name="Kodira C."/>
            <person name="Kues U."/>
            <person name="Kupfer D."/>
            <person name="Kwan H.S."/>
            <person name="Lomsadze A."/>
            <person name="Li W."/>
            <person name="Lilly W.W."/>
            <person name="Ma L.J."/>
            <person name="Mackey A.J."/>
            <person name="Manning G."/>
            <person name="Martin F."/>
            <person name="Muraguchi H."/>
            <person name="Natvig D.O."/>
            <person name="Palmerini H."/>
            <person name="Ramesh M.A."/>
            <person name="Rehmeyer C.J."/>
            <person name="Roe B.A."/>
            <person name="Shenoy N."/>
            <person name="Stanke M."/>
            <person name="Ter-Hovhannisyan V."/>
            <person name="Tunlid A."/>
            <person name="Velagapudi R."/>
            <person name="Vision T.J."/>
            <person name="Zeng Q."/>
            <person name="Zolan M.E."/>
            <person name="Pukkila P.J."/>
        </authorList>
    </citation>
    <scope>NUCLEOTIDE SEQUENCE [LARGE SCALE GENOMIC DNA]</scope>
    <source>
        <strain evidence="3">Okayama-7 / 130 / ATCC MYA-4618 / FGSC 9003</strain>
    </source>
</reference>
<dbReference type="RefSeq" id="XP_001838799.2">
    <property type="nucleotide sequence ID" value="XM_001838747.2"/>
</dbReference>
<dbReference type="AlphaFoldDB" id="A8P4S0"/>
<dbReference type="InParanoid" id="A8P4S0"/>
<feature type="transmembrane region" description="Helical" evidence="1">
    <location>
        <begin position="271"/>
        <end position="293"/>
    </location>
</feature>
<keyword evidence="1" id="KW-1133">Transmembrane helix</keyword>
<name>A8P4S0_COPC7</name>
<dbReference type="Proteomes" id="UP000001861">
    <property type="component" value="Unassembled WGS sequence"/>
</dbReference>
<dbReference type="EMBL" id="AACS02000011">
    <property type="protein sequence ID" value="EAU83026.2"/>
    <property type="molecule type" value="Genomic_DNA"/>
</dbReference>
<dbReference type="GeneID" id="6015393"/>
<feature type="transmembrane region" description="Helical" evidence="1">
    <location>
        <begin position="351"/>
        <end position="370"/>
    </location>
</feature>
<comment type="caution">
    <text evidence="2">The sequence shown here is derived from an EMBL/GenBank/DDBJ whole genome shotgun (WGS) entry which is preliminary data.</text>
</comment>
<gene>
    <name evidence="2" type="ORF">CC1G_08963</name>
</gene>
<keyword evidence="1" id="KW-0472">Membrane</keyword>
<organism evidence="2 3">
    <name type="scientific">Coprinopsis cinerea (strain Okayama-7 / 130 / ATCC MYA-4618 / FGSC 9003)</name>
    <name type="common">Inky cap fungus</name>
    <name type="synonym">Hormographiella aspergillata</name>
    <dbReference type="NCBI Taxonomy" id="240176"/>
    <lineage>
        <taxon>Eukaryota</taxon>
        <taxon>Fungi</taxon>
        <taxon>Dikarya</taxon>
        <taxon>Basidiomycota</taxon>
        <taxon>Agaricomycotina</taxon>
        <taxon>Agaricomycetes</taxon>
        <taxon>Agaricomycetidae</taxon>
        <taxon>Agaricales</taxon>
        <taxon>Agaricineae</taxon>
        <taxon>Psathyrellaceae</taxon>
        <taxon>Coprinopsis</taxon>
    </lineage>
</organism>
<sequence>MPWQLLELRSACSSLIFATICDSRQSVALEPSKAVPSGNPSRFMVIIECGDQKYFQDGITFKVQQITPSGATERENKWQEHAKGLPKRYIPPLSKSMAPSKEFVDRVALHTAMTFYVSDIIGLQLFLCVYGLHSFFATPIERRKGRFPYIVLSFVIFLLFACMTGVDLAMNFKLLYYSEPGMPYYRARMQAYSESLRSTSLGLLYSFVILGDGLLLYRCFVIWSDRWWIVLLPALLYLGFVGLSLTAFIRFVTKVTVTTPNGSLIAQQITIAYTSLTVAMNVIATALIAYKIIRAQKAWAKAIPSRNMSVYNSAARLVIESALPLTICGLFYLIFNAINWSYRTSEGVPSITYYTAASIFSSLYFSFAALSPQMIIFRVTTGRSHIHRGDLETSLNPDSRPLGNIAFNNGPIQQFSYLGDSLSSQVEEGRVITAEISDDSSLGAREHKGKPTT</sequence>
<feature type="transmembrane region" description="Helical" evidence="1">
    <location>
        <begin position="196"/>
        <end position="217"/>
    </location>
</feature>
<feature type="transmembrane region" description="Helical" evidence="1">
    <location>
        <begin position="115"/>
        <end position="137"/>
    </location>
</feature>
<evidence type="ECO:0000313" key="3">
    <source>
        <dbReference type="Proteomes" id="UP000001861"/>
    </source>
</evidence>
<dbReference type="KEGG" id="cci:CC1G_08963"/>
<keyword evidence="3" id="KW-1185">Reference proteome</keyword>